<reference evidence="2 3" key="1">
    <citation type="submission" date="2018-05" db="EMBL/GenBank/DDBJ databases">
        <title>Genomic Encyclopedia of Type Strains, Phase IV (KMG-IV): sequencing the most valuable type-strain genomes for metagenomic binning, comparative biology and taxonomic classification.</title>
        <authorList>
            <person name="Goeker M."/>
        </authorList>
    </citation>
    <scope>NUCLEOTIDE SEQUENCE [LARGE SCALE GENOMIC DNA]</scope>
    <source>
        <strain evidence="2 3">DSM 28579</strain>
    </source>
</reference>
<evidence type="ECO:0000313" key="2">
    <source>
        <dbReference type="EMBL" id="PVX50777.1"/>
    </source>
</evidence>
<name>A0A7L4UPG6_BALHA</name>
<protein>
    <submittedName>
        <fullName evidence="2">Type I restriction and modification enzyme subunit R-like protein</fullName>
    </submittedName>
</protein>
<dbReference type="Proteomes" id="UP000251835">
    <property type="component" value="Unassembled WGS sequence"/>
</dbReference>
<organism evidence="2 3">
    <name type="scientific">Balneicella halophila</name>
    <dbReference type="NCBI Taxonomy" id="1537566"/>
    <lineage>
        <taxon>Bacteria</taxon>
        <taxon>Pseudomonadati</taxon>
        <taxon>Bacteroidota</taxon>
        <taxon>Bacteroidia</taxon>
        <taxon>Bacteroidales</taxon>
        <taxon>Balneicellaceae</taxon>
        <taxon>Balneicella</taxon>
    </lineage>
</organism>
<proteinExistence type="predicted"/>
<keyword evidence="3" id="KW-1185">Reference proteome</keyword>
<dbReference type="OrthoDB" id="9790377at2"/>
<dbReference type="InterPro" id="IPR029464">
    <property type="entry name" value="HSDR_N"/>
</dbReference>
<dbReference type="EMBL" id="QENZ01000004">
    <property type="protein sequence ID" value="PVX50777.1"/>
    <property type="molecule type" value="Genomic_DNA"/>
</dbReference>
<accession>A0A7L4UPG6</accession>
<feature type="domain" description="Type I restriction enzyme R protein N-terminal" evidence="1">
    <location>
        <begin position="35"/>
        <end position="144"/>
    </location>
</feature>
<dbReference type="RefSeq" id="WP_116496333.1">
    <property type="nucleotide sequence ID" value="NZ_QENZ01000004.1"/>
</dbReference>
<evidence type="ECO:0000313" key="3">
    <source>
        <dbReference type="Proteomes" id="UP000251835"/>
    </source>
</evidence>
<comment type="caution">
    <text evidence="2">The sequence shown here is derived from an EMBL/GenBank/DDBJ whole genome shotgun (WGS) entry which is preliminary data.</text>
</comment>
<evidence type="ECO:0000259" key="1">
    <source>
        <dbReference type="Pfam" id="PF13588"/>
    </source>
</evidence>
<dbReference type="Pfam" id="PF13588">
    <property type="entry name" value="HSDR_N_2"/>
    <property type="match status" value="1"/>
</dbReference>
<gene>
    <name evidence="2" type="ORF">C7377_1093</name>
</gene>
<dbReference type="AlphaFoldDB" id="A0A7L4UPG6"/>
<sequence length="152" mass="17879">MTPLQLPTYPFRLKKEDNIIKIFDIIRKKFIVLQPEEWVRQHWVHYLIQEKEIPASLLAVEISVNTKLLKQRSDIVAFDNNGKPLLIVECKAPSIKLSQSAFDQIARYNMKLKVPYLVVSNGLQHFCCKIDYEKKSYDFIKNIPEFSFLKAH</sequence>
<dbReference type="Gene3D" id="3.90.1570.30">
    <property type="match status" value="1"/>
</dbReference>